<dbReference type="RefSeq" id="WP_343794081.1">
    <property type="nucleotide sequence ID" value="NZ_BAAAGA010000005.1"/>
</dbReference>
<gene>
    <name evidence="1" type="ORF">GCM10009422_23990</name>
</gene>
<organism evidence="1 2">
    <name type="scientific">Brevundimonas kwangchunensis</name>
    <dbReference type="NCBI Taxonomy" id="322163"/>
    <lineage>
        <taxon>Bacteria</taxon>
        <taxon>Pseudomonadati</taxon>
        <taxon>Pseudomonadota</taxon>
        <taxon>Alphaproteobacteria</taxon>
        <taxon>Caulobacterales</taxon>
        <taxon>Caulobacteraceae</taxon>
        <taxon>Brevundimonas</taxon>
    </lineage>
</organism>
<accession>A0ABN1H262</accession>
<proteinExistence type="predicted"/>
<evidence type="ECO:0000313" key="2">
    <source>
        <dbReference type="Proteomes" id="UP001501352"/>
    </source>
</evidence>
<evidence type="ECO:0000313" key="1">
    <source>
        <dbReference type="EMBL" id="GAA0626369.1"/>
    </source>
</evidence>
<name>A0ABN1H262_9CAUL</name>
<dbReference type="Proteomes" id="UP001501352">
    <property type="component" value="Unassembled WGS sequence"/>
</dbReference>
<dbReference type="EMBL" id="BAAAGA010000005">
    <property type="protein sequence ID" value="GAA0626369.1"/>
    <property type="molecule type" value="Genomic_DNA"/>
</dbReference>
<comment type="caution">
    <text evidence="1">The sequence shown here is derived from an EMBL/GenBank/DDBJ whole genome shotgun (WGS) entry which is preliminary data.</text>
</comment>
<reference evidence="1 2" key="1">
    <citation type="journal article" date="2019" name="Int. J. Syst. Evol. Microbiol.">
        <title>The Global Catalogue of Microorganisms (GCM) 10K type strain sequencing project: providing services to taxonomists for standard genome sequencing and annotation.</title>
        <authorList>
            <consortium name="The Broad Institute Genomics Platform"/>
            <consortium name="The Broad Institute Genome Sequencing Center for Infectious Disease"/>
            <person name="Wu L."/>
            <person name="Ma J."/>
        </authorList>
    </citation>
    <scope>NUCLEOTIDE SEQUENCE [LARGE SCALE GENOMIC DNA]</scope>
    <source>
        <strain evidence="1 2">JCM 12928</strain>
    </source>
</reference>
<sequence>MCRQTIGEALAARLYAAESAIDQALSHAAGLVAALPGARADAFLSAVAGQAVFDGAAASVQSLTDVRAHLVRTHTALAALARKLGLEPLAVGPIDKPGDTPPVGGRVIHATGELVNEDSREMANNSLPGKLNV</sequence>
<keyword evidence="2" id="KW-1185">Reference proteome</keyword>
<protein>
    <submittedName>
        <fullName evidence="1">Uncharacterized protein</fullName>
    </submittedName>
</protein>